<evidence type="ECO:0000256" key="1">
    <source>
        <dbReference type="ARBA" id="ARBA00005742"/>
    </source>
</evidence>
<comment type="caution">
    <text evidence="3">The sequence shown here is derived from an EMBL/GenBank/DDBJ whole genome shotgun (WGS) entry which is preliminary data.</text>
</comment>
<dbReference type="InterPro" id="IPR036249">
    <property type="entry name" value="Thioredoxin-like_sf"/>
</dbReference>
<protein>
    <recommendedName>
        <fullName evidence="2">Selenoprotein F/M domain-containing protein</fullName>
    </recommendedName>
</protein>
<dbReference type="SUPFAM" id="SSF52833">
    <property type="entry name" value="Thioredoxin-like"/>
    <property type="match status" value="1"/>
</dbReference>
<evidence type="ECO:0000259" key="2">
    <source>
        <dbReference type="Pfam" id="PF08806"/>
    </source>
</evidence>
<evidence type="ECO:0000313" key="3">
    <source>
        <dbReference type="EMBL" id="GAX84033.1"/>
    </source>
</evidence>
<dbReference type="InterPro" id="IPR038219">
    <property type="entry name" value="Sep15/SelM_sf"/>
</dbReference>
<feature type="domain" description="Selenoprotein F/M" evidence="2">
    <location>
        <begin position="19"/>
        <end position="64"/>
    </location>
</feature>
<evidence type="ECO:0000313" key="4">
    <source>
        <dbReference type="Proteomes" id="UP000232323"/>
    </source>
</evidence>
<accession>A0A250XLX5</accession>
<name>A0A250XLX5_9CHLO</name>
<proteinExistence type="inferred from homology"/>
<gene>
    <name evidence="3" type="ORF">CEUSTIGMA_g11457.t1</name>
</gene>
<dbReference type="Proteomes" id="UP000232323">
    <property type="component" value="Unassembled WGS sequence"/>
</dbReference>
<organism evidence="3 4">
    <name type="scientific">Chlamydomonas eustigma</name>
    <dbReference type="NCBI Taxonomy" id="1157962"/>
    <lineage>
        <taxon>Eukaryota</taxon>
        <taxon>Viridiplantae</taxon>
        <taxon>Chlorophyta</taxon>
        <taxon>core chlorophytes</taxon>
        <taxon>Chlorophyceae</taxon>
        <taxon>CS clade</taxon>
        <taxon>Chlamydomonadales</taxon>
        <taxon>Chlamydomonadaceae</taxon>
        <taxon>Chlamydomonas</taxon>
    </lineage>
</organism>
<reference evidence="3 4" key="1">
    <citation type="submission" date="2017-08" db="EMBL/GenBank/DDBJ databases">
        <title>Acidophilic green algal genome provides insights into adaptation to an acidic environment.</title>
        <authorList>
            <person name="Hirooka S."/>
            <person name="Hirose Y."/>
            <person name="Kanesaki Y."/>
            <person name="Higuchi S."/>
            <person name="Fujiwara T."/>
            <person name="Onuma R."/>
            <person name="Era A."/>
            <person name="Ohbayashi R."/>
            <person name="Uzuka A."/>
            <person name="Nozaki H."/>
            <person name="Yoshikawa H."/>
            <person name="Miyagishima S.Y."/>
        </authorList>
    </citation>
    <scope>NUCLEOTIDE SEQUENCE [LARGE SCALE GENOMIC DNA]</scope>
    <source>
        <strain evidence="3 4">NIES-2499</strain>
    </source>
</reference>
<comment type="similarity">
    <text evidence="1">Belongs to the selenoprotein M/F family.</text>
</comment>
<dbReference type="InterPro" id="IPR014912">
    <property type="entry name" value="Sep15_SelM_dom"/>
</dbReference>
<sequence>MPWMTLESPARVEAVPERGVTVEYIAGWAPHLFMYDENAKEIHRMELHNMQYSEIEALVNSKGFYRASDQLDGEESDEEDALEYEDTEEEMLFYEDGAAEEESYERLSNFHEEL</sequence>
<dbReference type="Pfam" id="PF08806">
    <property type="entry name" value="Sep15_SelM"/>
    <property type="match status" value="1"/>
</dbReference>
<dbReference type="OrthoDB" id="539542at2759"/>
<keyword evidence="4" id="KW-1185">Reference proteome</keyword>
<dbReference type="EMBL" id="BEGY01000114">
    <property type="protein sequence ID" value="GAX84033.1"/>
    <property type="molecule type" value="Genomic_DNA"/>
</dbReference>
<dbReference type="Gene3D" id="3.40.30.50">
    <property type="entry name" value="Sep15/SelM thioredoxin-like domain, active-site redox motif"/>
    <property type="match status" value="1"/>
</dbReference>
<dbReference type="AlphaFoldDB" id="A0A250XLX5"/>